<dbReference type="STRING" id="1033810.HLPCO_002856"/>
<feature type="transmembrane region" description="Helical" evidence="6">
    <location>
        <begin position="172"/>
        <end position="196"/>
    </location>
</feature>
<dbReference type="GO" id="GO:0005886">
    <property type="term" value="C:plasma membrane"/>
    <property type="evidence" value="ECO:0007669"/>
    <property type="project" value="UniProtKB-SubCell"/>
</dbReference>
<sequence>MKEKVLNYILLTTGVVLSAYAITAILRVNNLVTGGITGISIILEEITPLPFGLIYYLLSIVVLILTYLFLGKHELYKILFLSLFFPLVLILFEHLGYEFIKGDIFLATIYYGVIAGAGSGLIIRSGYTSGGSDTIAKIMYRKFVPFMSIGQILLIIDGLIVIASVLVFDFEIALYAIITKFVSIKTIDLVVFGIGTRRVKVEIISRAPQEIIDYIINDIKRGVSIFELKGGYKGGRYKQLVTICSPRESIKIKNKIAKIDEHAFVYVIALSSVWGGGFLSINRDDLA</sequence>
<organism evidence="8 9">
    <name type="scientific">Haloplasma contractile SSD-17B</name>
    <dbReference type="NCBI Taxonomy" id="1033810"/>
    <lineage>
        <taxon>Bacteria</taxon>
        <taxon>Bacillati</taxon>
        <taxon>Mycoplasmatota</taxon>
        <taxon>Mollicutes</taxon>
        <taxon>Haloplasmatales</taxon>
        <taxon>Haloplasmataceae</taxon>
        <taxon>Haloplasma</taxon>
    </lineage>
</organism>
<feature type="transmembrane region" description="Helical" evidence="6">
    <location>
        <begin position="53"/>
        <end position="70"/>
    </location>
</feature>
<dbReference type="InterPro" id="IPR019264">
    <property type="entry name" value="DUF2179"/>
</dbReference>
<proteinExistence type="predicted"/>
<evidence type="ECO:0000256" key="2">
    <source>
        <dbReference type="ARBA" id="ARBA00022475"/>
    </source>
</evidence>
<accession>U2DRB5</accession>
<evidence type="ECO:0000256" key="3">
    <source>
        <dbReference type="ARBA" id="ARBA00022692"/>
    </source>
</evidence>
<dbReference type="EMBL" id="AFNU02000016">
    <property type="protein sequence ID" value="ERJ11117.1"/>
    <property type="molecule type" value="Genomic_DNA"/>
</dbReference>
<keyword evidence="9" id="KW-1185">Reference proteome</keyword>
<dbReference type="InterPro" id="IPR003740">
    <property type="entry name" value="YitT"/>
</dbReference>
<feature type="transmembrane region" description="Helical" evidence="6">
    <location>
        <begin position="263"/>
        <end position="281"/>
    </location>
</feature>
<keyword evidence="3 6" id="KW-0812">Transmembrane</keyword>
<dbReference type="Gene3D" id="3.30.70.120">
    <property type="match status" value="1"/>
</dbReference>
<reference evidence="8 9" key="2">
    <citation type="journal article" date="2013" name="PLoS ONE">
        <title>INDIGO - INtegrated Data Warehouse of MIcrobial GenOmes with Examples from the Red Sea Extremophiles.</title>
        <authorList>
            <person name="Alam I."/>
            <person name="Antunes A."/>
            <person name="Kamau A.A."/>
            <person name="Ba Alawi W."/>
            <person name="Kalkatawi M."/>
            <person name="Stingl U."/>
            <person name="Bajic V.B."/>
        </authorList>
    </citation>
    <scope>NUCLEOTIDE SEQUENCE [LARGE SCALE GENOMIC DNA]</scope>
    <source>
        <strain evidence="8 9">SSD-17B</strain>
    </source>
</reference>
<comment type="caution">
    <text evidence="8">The sequence shown here is derived from an EMBL/GenBank/DDBJ whole genome shotgun (WGS) entry which is preliminary data.</text>
</comment>
<comment type="subcellular location">
    <subcellularLocation>
        <location evidence="1">Cell membrane</location>
        <topology evidence="1">Multi-pass membrane protein</topology>
    </subcellularLocation>
</comment>
<dbReference type="Pfam" id="PF10035">
    <property type="entry name" value="DUF2179"/>
    <property type="match status" value="1"/>
</dbReference>
<evidence type="ECO:0000256" key="4">
    <source>
        <dbReference type="ARBA" id="ARBA00022989"/>
    </source>
</evidence>
<dbReference type="Pfam" id="PF02588">
    <property type="entry name" value="YitT_membrane"/>
    <property type="match status" value="1"/>
</dbReference>
<dbReference type="PANTHER" id="PTHR33545">
    <property type="entry name" value="UPF0750 MEMBRANE PROTEIN YITT-RELATED"/>
    <property type="match status" value="1"/>
</dbReference>
<evidence type="ECO:0000313" key="9">
    <source>
        <dbReference type="Proteomes" id="UP000005707"/>
    </source>
</evidence>
<dbReference type="PIRSF" id="PIRSF006483">
    <property type="entry name" value="Membrane_protein_YitT"/>
    <property type="match status" value="1"/>
</dbReference>
<dbReference type="InParanoid" id="U2DRB5"/>
<feature type="transmembrane region" description="Helical" evidence="6">
    <location>
        <begin position="104"/>
        <end position="123"/>
    </location>
</feature>
<dbReference type="eggNOG" id="COG1284">
    <property type="taxonomic scope" value="Bacteria"/>
</dbReference>
<feature type="transmembrane region" description="Helical" evidence="6">
    <location>
        <begin position="5"/>
        <end position="26"/>
    </location>
</feature>
<reference evidence="8 9" key="1">
    <citation type="journal article" date="2011" name="J. Bacteriol.">
        <title>Genome sequence of Haloplasma contractile, an unusual contractile bacterium from a deep-sea anoxic brine lake.</title>
        <authorList>
            <person name="Antunes A."/>
            <person name="Alam I."/>
            <person name="El Dorry H."/>
            <person name="Siam R."/>
            <person name="Robertson A."/>
            <person name="Bajic V.B."/>
            <person name="Stingl U."/>
        </authorList>
    </citation>
    <scope>NUCLEOTIDE SEQUENCE [LARGE SCALE GENOMIC DNA]</scope>
    <source>
        <strain evidence="8 9">SSD-17B</strain>
    </source>
</reference>
<dbReference type="AlphaFoldDB" id="U2DRB5"/>
<feature type="transmembrane region" description="Helical" evidence="6">
    <location>
        <begin position="75"/>
        <end position="92"/>
    </location>
</feature>
<dbReference type="InterPro" id="IPR015867">
    <property type="entry name" value="N-reg_PII/ATP_PRibTrfase_C"/>
</dbReference>
<gene>
    <name evidence="8" type="ORF">HLPCO_002856</name>
</gene>
<dbReference type="Proteomes" id="UP000005707">
    <property type="component" value="Unassembled WGS sequence"/>
</dbReference>
<feature type="transmembrane region" description="Helical" evidence="6">
    <location>
        <begin position="143"/>
        <end position="166"/>
    </location>
</feature>
<evidence type="ECO:0000256" key="1">
    <source>
        <dbReference type="ARBA" id="ARBA00004651"/>
    </source>
</evidence>
<dbReference type="PANTHER" id="PTHR33545:SF5">
    <property type="entry name" value="UPF0750 MEMBRANE PROTEIN YITT"/>
    <property type="match status" value="1"/>
</dbReference>
<keyword evidence="5 6" id="KW-0472">Membrane</keyword>
<dbReference type="InterPro" id="IPR051461">
    <property type="entry name" value="UPF0750_membrane"/>
</dbReference>
<dbReference type="RefSeq" id="WP_008824665.1">
    <property type="nucleotide sequence ID" value="NZ_AFNU02000016.1"/>
</dbReference>
<protein>
    <submittedName>
        <fullName evidence="8">Transporter protein</fullName>
    </submittedName>
</protein>
<name>U2DRB5_9MOLU</name>
<keyword evidence="2" id="KW-1003">Cell membrane</keyword>
<keyword evidence="4 6" id="KW-1133">Transmembrane helix</keyword>
<evidence type="ECO:0000256" key="6">
    <source>
        <dbReference type="SAM" id="Phobius"/>
    </source>
</evidence>
<evidence type="ECO:0000256" key="5">
    <source>
        <dbReference type="ARBA" id="ARBA00023136"/>
    </source>
</evidence>
<feature type="domain" description="DUF2179" evidence="7">
    <location>
        <begin position="221"/>
        <end position="275"/>
    </location>
</feature>
<evidence type="ECO:0000313" key="8">
    <source>
        <dbReference type="EMBL" id="ERJ11117.1"/>
    </source>
</evidence>
<evidence type="ECO:0000259" key="7">
    <source>
        <dbReference type="Pfam" id="PF10035"/>
    </source>
</evidence>